<dbReference type="EMBL" id="VSRR010001244">
    <property type="protein sequence ID" value="MPC23719.1"/>
    <property type="molecule type" value="Genomic_DNA"/>
</dbReference>
<feature type="chain" id="PRO_5023058834" evidence="1">
    <location>
        <begin position="30"/>
        <end position="166"/>
    </location>
</feature>
<evidence type="ECO:0000313" key="3">
    <source>
        <dbReference type="Proteomes" id="UP000324222"/>
    </source>
</evidence>
<gene>
    <name evidence="2" type="ORF">E2C01_016779</name>
</gene>
<feature type="signal peptide" evidence="1">
    <location>
        <begin position="1"/>
        <end position="29"/>
    </location>
</feature>
<accession>A0A5B7DRK7</accession>
<reference evidence="2 3" key="1">
    <citation type="submission" date="2019-05" db="EMBL/GenBank/DDBJ databases">
        <title>Another draft genome of Portunus trituberculatus and its Hox gene families provides insights of decapod evolution.</title>
        <authorList>
            <person name="Jeong J.-H."/>
            <person name="Song I."/>
            <person name="Kim S."/>
            <person name="Choi T."/>
            <person name="Kim D."/>
            <person name="Ryu S."/>
            <person name="Kim W."/>
        </authorList>
    </citation>
    <scope>NUCLEOTIDE SEQUENCE [LARGE SCALE GENOMIC DNA]</scope>
    <source>
        <tissue evidence="2">Muscle</tissue>
    </source>
</reference>
<dbReference type="OrthoDB" id="6381258at2759"/>
<evidence type="ECO:0000313" key="2">
    <source>
        <dbReference type="EMBL" id="MPC23719.1"/>
    </source>
</evidence>
<sequence>MSPLPPSLQPLLELLALLALLGATPPATAEMSQAVWHRALVSQAQLDAAATSESFQVSDEILCAALANNAPWCHLLTYEGTTCVLYDVVVDSVDAAAPDATIPCRTRHRNVCIVEGAPLPHGAKLVHDCFPSLCWNRAIIPNHDDAASTTCDGDFVQDALGCVSLN</sequence>
<keyword evidence="3" id="KW-1185">Reference proteome</keyword>
<proteinExistence type="predicted"/>
<name>A0A5B7DRK7_PORTR</name>
<dbReference type="Proteomes" id="UP000324222">
    <property type="component" value="Unassembled WGS sequence"/>
</dbReference>
<dbReference type="AlphaFoldDB" id="A0A5B7DRK7"/>
<comment type="caution">
    <text evidence="2">The sequence shown here is derived from an EMBL/GenBank/DDBJ whole genome shotgun (WGS) entry which is preliminary data.</text>
</comment>
<keyword evidence="1" id="KW-0732">Signal</keyword>
<evidence type="ECO:0000256" key="1">
    <source>
        <dbReference type="SAM" id="SignalP"/>
    </source>
</evidence>
<organism evidence="2 3">
    <name type="scientific">Portunus trituberculatus</name>
    <name type="common">Swimming crab</name>
    <name type="synonym">Neptunus trituberculatus</name>
    <dbReference type="NCBI Taxonomy" id="210409"/>
    <lineage>
        <taxon>Eukaryota</taxon>
        <taxon>Metazoa</taxon>
        <taxon>Ecdysozoa</taxon>
        <taxon>Arthropoda</taxon>
        <taxon>Crustacea</taxon>
        <taxon>Multicrustacea</taxon>
        <taxon>Malacostraca</taxon>
        <taxon>Eumalacostraca</taxon>
        <taxon>Eucarida</taxon>
        <taxon>Decapoda</taxon>
        <taxon>Pleocyemata</taxon>
        <taxon>Brachyura</taxon>
        <taxon>Eubrachyura</taxon>
        <taxon>Portunoidea</taxon>
        <taxon>Portunidae</taxon>
        <taxon>Portuninae</taxon>
        <taxon>Portunus</taxon>
    </lineage>
</organism>
<protein>
    <submittedName>
        <fullName evidence="2">Uncharacterized protein</fullName>
    </submittedName>
</protein>